<sequence>MPGDRPVSKETGTMPFIVSTGLHKTDQDTRKFIRKHVMLGKNTGKGSGKQRHNKAKRKRPLPEFIPLAIAPRPDEDIPTFSDTLHTLSSAYPPSIPQKIGTDLSLVQFADVVEPSTASLVLRFSAVAKRTLFPLESCILFDKQEGRQWIELMAFDPIFLHTMIFTTLTYHDSLRRCRSYAPRCMQSSLHFTKAIRLLRERLLLESDETKFSDITLSTVLGLAVYAYLTGEDKAAEYHLSALRTIIDFRGGICAFWHSGKLLLELFRCDIGLALNHGSTTFFFTDPSVEPFPPYPEEELLHCFLGANICDTQGSLENFLVEVDDDLVKAWSIVKQFSTRINLSSKTKRKLPKELLLDTMASVMYRLMHMSYIYGSLDECIRLGLLTYSISIFLQWRDTRMSYNYFSTTYRDCLTASHFSNMLPIHFQLWLLMIGAVSIYEEQVDLWLKPQLESIINSCSLDSWDQTRDILHSIMWIDLLHDHLGKRIFDSIVTESSLTESFMLSDRG</sequence>
<organism evidence="1 2">
    <name type="scientific">Talaromyces marneffei (strain ATCC 18224 / CBS 334.59 / QM 7333)</name>
    <name type="common">Penicillium marneffei</name>
    <dbReference type="NCBI Taxonomy" id="441960"/>
    <lineage>
        <taxon>Eukaryota</taxon>
        <taxon>Fungi</taxon>
        <taxon>Dikarya</taxon>
        <taxon>Ascomycota</taxon>
        <taxon>Pezizomycotina</taxon>
        <taxon>Eurotiomycetes</taxon>
        <taxon>Eurotiomycetidae</taxon>
        <taxon>Eurotiales</taxon>
        <taxon>Trichocomaceae</taxon>
        <taxon>Talaromyces</taxon>
        <taxon>Talaromyces sect. Talaromyces</taxon>
    </lineage>
</organism>
<dbReference type="EMBL" id="DS995899">
    <property type="protein sequence ID" value="EEA28433.1"/>
    <property type="molecule type" value="Genomic_DNA"/>
</dbReference>
<dbReference type="PhylomeDB" id="B6Q5I0"/>
<dbReference type="Proteomes" id="UP000001294">
    <property type="component" value="Unassembled WGS sequence"/>
</dbReference>
<keyword evidence="2" id="KW-1185">Reference proteome</keyword>
<accession>B6Q5I0</accession>
<dbReference type="AlphaFoldDB" id="B6Q5I0"/>
<evidence type="ECO:0000313" key="2">
    <source>
        <dbReference type="Proteomes" id="UP000001294"/>
    </source>
</evidence>
<protein>
    <submittedName>
        <fullName evidence="1">Uncharacterized protein</fullName>
    </submittedName>
</protein>
<gene>
    <name evidence="1" type="ORF">PMAA_032450</name>
</gene>
<proteinExistence type="predicted"/>
<dbReference type="HOGENOM" id="CLU_023254_0_2_1"/>
<dbReference type="VEuPathDB" id="FungiDB:PMAA_032450"/>
<reference evidence="2" key="1">
    <citation type="journal article" date="2015" name="Genome Announc.">
        <title>Genome sequence of the AIDS-associated pathogen Penicillium marneffei (ATCC18224) and its near taxonomic relative Talaromyces stipitatus (ATCC10500).</title>
        <authorList>
            <person name="Nierman W.C."/>
            <person name="Fedorova-Abrams N.D."/>
            <person name="Andrianopoulos A."/>
        </authorList>
    </citation>
    <scope>NUCLEOTIDE SEQUENCE [LARGE SCALE GENOMIC DNA]</scope>
    <source>
        <strain evidence="2">ATCC 18224 / CBS 334.59 / QM 7333</strain>
    </source>
</reference>
<name>B6Q5I0_TALMQ</name>
<dbReference type="PANTHER" id="PTHR37540:SF5">
    <property type="entry name" value="TRANSCRIPTION FACTOR DOMAIN-CONTAINING PROTEIN"/>
    <property type="match status" value="1"/>
</dbReference>
<dbReference type="PANTHER" id="PTHR37540">
    <property type="entry name" value="TRANSCRIPTION FACTOR (ACR-2), PUTATIVE-RELATED-RELATED"/>
    <property type="match status" value="1"/>
</dbReference>
<evidence type="ECO:0000313" key="1">
    <source>
        <dbReference type="EMBL" id="EEA28433.1"/>
    </source>
</evidence>